<keyword evidence="12" id="KW-1185">Reference proteome</keyword>
<evidence type="ECO:0000256" key="7">
    <source>
        <dbReference type="ARBA" id="ARBA00023010"/>
    </source>
</evidence>
<dbReference type="Proteomes" id="UP000198327">
    <property type="component" value="Unassembled WGS sequence"/>
</dbReference>
<dbReference type="InterPro" id="IPR005807">
    <property type="entry name" value="SecE_bac"/>
</dbReference>
<keyword evidence="8 9" id="KW-0472">Membrane</keyword>
<dbReference type="PANTHER" id="PTHR33910:SF1">
    <property type="entry name" value="PROTEIN TRANSLOCASE SUBUNIT SECE"/>
    <property type="match status" value="1"/>
</dbReference>
<evidence type="ECO:0000256" key="10">
    <source>
        <dbReference type="SAM" id="MobiDB-lite"/>
    </source>
</evidence>
<evidence type="ECO:0000256" key="3">
    <source>
        <dbReference type="ARBA" id="ARBA00022475"/>
    </source>
</evidence>
<keyword evidence="7 9" id="KW-0811">Translocation</keyword>
<keyword evidence="5 9" id="KW-0653">Protein transport</keyword>
<dbReference type="PROSITE" id="PS01067">
    <property type="entry name" value="SECE_SEC61G"/>
    <property type="match status" value="1"/>
</dbReference>
<evidence type="ECO:0000256" key="1">
    <source>
        <dbReference type="ARBA" id="ARBA00004370"/>
    </source>
</evidence>
<dbReference type="GO" id="GO:0043952">
    <property type="term" value="P:protein transport by the Sec complex"/>
    <property type="evidence" value="ECO:0007669"/>
    <property type="project" value="UniProtKB-UniRule"/>
</dbReference>
<comment type="function">
    <text evidence="9">Essential subunit of the Sec protein translocation channel SecYEG. Clamps together the 2 halves of SecY. May contact the channel plug during translocation.</text>
</comment>
<feature type="compositionally biased region" description="Basic residues" evidence="10">
    <location>
        <begin position="50"/>
        <end position="59"/>
    </location>
</feature>
<evidence type="ECO:0000256" key="6">
    <source>
        <dbReference type="ARBA" id="ARBA00022989"/>
    </source>
</evidence>
<dbReference type="PANTHER" id="PTHR33910">
    <property type="entry name" value="PROTEIN TRANSLOCASE SUBUNIT SECE"/>
    <property type="match status" value="1"/>
</dbReference>
<evidence type="ECO:0000256" key="2">
    <source>
        <dbReference type="ARBA" id="ARBA00022448"/>
    </source>
</evidence>
<dbReference type="InterPro" id="IPR038379">
    <property type="entry name" value="SecE_sf"/>
</dbReference>
<sequence>MSEERGKRDETSEDVSTSDSSTSDNAASPTDDAAGAATSTGGNDAPARPTGKRTTRRTRAVSIEKTPAAASATKVASRSEKPREPKRMNVFKRLRRFFREVVAELRKVIWPNRKQMVTYTSVVLVFVAFMVAFISGLDLAFIKGVGWLFG</sequence>
<dbReference type="Pfam" id="PF00584">
    <property type="entry name" value="SecE"/>
    <property type="match status" value="1"/>
</dbReference>
<feature type="compositionally biased region" description="Low complexity" evidence="10">
    <location>
        <begin position="14"/>
        <end position="45"/>
    </location>
</feature>
<evidence type="ECO:0000256" key="8">
    <source>
        <dbReference type="ARBA" id="ARBA00023136"/>
    </source>
</evidence>
<keyword evidence="2 9" id="KW-0813">Transport</keyword>
<comment type="similarity">
    <text evidence="9">Belongs to the SecE/SEC61-gamma family.</text>
</comment>
<evidence type="ECO:0000256" key="5">
    <source>
        <dbReference type="ARBA" id="ARBA00022927"/>
    </source>
</evidence>
<protein>
    <recommendedName>
        <fullName evidence="9">Protein translocase subunit SecE</fullName>
    </recommendedName>
</protein>
<dbReference type="GO" id="GO:0009306">
    <property type="term" value="P:protein secretion"/>
    <property type="evidence" value="ECO:0007669"/>
    <property type="project" value="UniProtKB-UniRule"/>
</dbReference>
<proteinExistence type="inferred from homology"/>
<evidence type="ECO:0000313" key="12">
    <source>
        <dbReference type="Proteomes" id="UP000198327"/>
    </source>
</evidence>
<comment type="subunit">
    <text evidence="9">Component of the Sec protein translocase complex. Heterotrimer consisting of SecY, SecE and SecG subunits. The heterotrimers can form oligomers, although 1 heterotrimer is thought to be able to translocate proteins. Interacts with the ribosome. Interacts with SecDF, and other proteins may be involved. Interacts with SecA.</text>
</comment>
<keyword evidence="6 9" id="KW-1133">Transmembrane helix</keyword>
<dbReference type="InterPro" id="IPR001901">
    <property type="entry name" value="Translocase_SecE/Sec61-g"/>
</dbReference>
<dbReference type="EMBL" id="FZOW01000019">
    <property type="protein sequence ID" value="SNT43491.1"/>
    <property type="molecule type" value="Genomic_DNA"/>
</dbReference>
<evidence type="ECO:0000256" key="4">
    <source>
        <dbReference type="ARBA" id="ARBA00022692"/>
    </source>
</evidence>
<evidence type="ECO:0000256" key="9">
    <source>
        <dbReference type="HAMAP-Rule" id="MF_00422"/>
    </source>
</evidence>
<name>A0A239MLB6_9NOCA</name>
<dbReference type="Gene3D" id="1.20.5.1030">
    <property type="entry name" value="Preprotein translocase secy subunit"/>
    <property type="match status" value="1"/>
</dbReference>
<comment type="subcellular location">
    <subcellularLocation>
        <location evidence="9">Cell membrane</location>
        <topology evidence="9">Single-pass membrane protein</topology>
    </subcellularLocation>
    <subcellularLocation>
        <location evidence="1">Membrane</location>
    </subcellularLocation>
</comment>
<keyword evidence="4 9" id="KW-0812">Transmembrane</keyword>
<dbReference type="GO" id="GO:0008320">
    <property type="term" value="F:protein transmembrane transporter activity"/>
    <property type="evidence" value="ECO:0007669"/>
    <property type="project" value="UniProtKB-UniRule"/>
</dbReference>
<organism evidence="11 12">
    <name type="scientific">Rhodococcoides kyotonense</name>
    <dbReference type="NCBI Taxonomy" id="398843"/>
    <lineage>
        <taxon>Bacteria</taxon>
        <taxon>Bacillati</taxon>
        <taxon>Actinomycetota</taxon>
        <taxon>Actinomycetes</taxon>
        <taxon>Mycobacteriales</taxon>
        <taxon>Nocardiaceae</taxon>
        <taxon>Rhodococcoides</taxon>
    </lineage>
</organism>
<gene>
    <name evidence="9" type="primary">secE</name>
    <name evidence="11" type="ORF">SAMN05421642_11957</name>
</gene>
<feature type="compositionally biased region" description="Basic and acidic residues" evidence="10">
    <location>
        <begin position="77"/>
        <end position="86"/>
    </location>
</feature>
<keyword evidence="3 9" id="KW-1003">Cell membrane</keyword>
<dbReference type="AlphaFoldDB" id="A0A239MLB6"/>
<dbReference type="HAMAP" id="MF_00422">
    <property type="entry name" value="SecE"/>
    <property type="match status" value="1"/>
</dbReference>
<dbReference type="GO" id="GO:0065002">
    <property type="term" value="P:intracellular protein transmembrane transport"/>
    <property type="evidence" value="ECO:0007669"/>
    <property type="project" value="UniProtKB-UniRule"/>
</dbReference>
<feature type="region of interest" description="Disordered" evidence="10">
    <location>
        <begin position="1"/>
        <end position="86"/>
    </location>
</feature>
<feature type="compositionally biased region" description="Basic and acidic residues" evidence="10">
    <location>
        <begin position="1"/>
        <end position="10"/>
    </location>
</feature>
<dbReference type="GO" id="GO:0005886">
    <property type="term" value="C:plasma membrane"/>
    <property type="evidence" value="ECO:0007669"/>
    <property type="project" value="UniProtKB-SubCell"/>
</dbReference>
<feature type="transmembrane region" description="Helical" evidence="9">
    <location>
        <begin position="116"/>
        <end position="142"/>
    </location>
</feature>
<dbReference type="NCBIfam" id="TIGR00964">
    <property type="entry name" value="secE_bact"/>
    <property type="match status" value="1"/>
</dbReference>
<dbReference type="RefSeq" id="WP_245866143.1">
    <property type="nucleotide sequence ID" value="NZ_FZOW01000019.1"/>
</dbReference>
<reference evidence="12" key="1">
    <citation type="submission" date="2017-06" db="EMBL/GenBank/DDBJ databases">
        <authorList>
            <person name="Varghese N."/>
            <person name="Submissions S."/>
        </authorList>
    </citation>
    <scope>NUCLEOTIDE SEQUENCE [LARGE SCALE GENOMIC DNA]</scope>
    <source>
        <strain evidence="12">JCM 23211</strain>
    </source>
</reference>
<accession>A0A239MLB6</accession>
<evidence type="ECO:0000313" key="11">
    <source>
        <dbReference type="EMBL" id="SNT43491.1"/>
    </source>
</evidence>
<dbReference type="GO" id="GO:0006605">
    <property type="term" value="P:protein targeting"/>
    <property type="evidence" value="ECO:0007669"/>
    <property type="project" value="UniProtKB-UniRule"/>
</dbReference>